<dbReference type="SUPFAM" id="SSF56935">
    <property type="entry name" value="Porins"/>
    <property type="match status" value="1"/>
</dbReference>
<evidence type="ECO:0000256" key="1">
    <source>
        <dbReference type="ARBA" id="ARBA00004571"/>
    </source>
</evidence>
<dbReference type="Gene3D" id="2.60.40.1120">
    <property type="entry name" value="Carboxypeptidase-like, regulatory domain"/>
    <property type="match status" value="1"/>
</dbReference>
<dbReference type="InterPro" id="IPR039426">
    <property type="entry name" value="TonB-dep_rcpt-like"/>
</dbReference>
<dbReference type="NCBIfam" id="TIGR04057">
    <property type="entry name" value="SusC_RagA_signa"/>
    <property type="match status" value="1"/>
</dbReference>
<gene>
    <name evidence="9" type="ORF">J3359_05225</name>
</gene>
<keyword evidence="2 7" id="KW-0813">Transport</keyword>
<dbReference type="NCBIfam" id="TIGR04056">
    <property type="entry name" value="OMP_RagA_SusC"/>
    <property type="match status" value="1"/>
</dbReference>
<keyword evidence="3 7" id="KW-1134">Transmembrane beta strand</keyword>
<sequence>MKTFIFLCCTTIFAFTTENGFSQDADINISKSKTMSVKQVFKLINKQADYKFIYRHDLIKVIPKLPLNKGVIKVSALLNKFLIPYGFSYNLTENNTVIVHKKNTELNRPIVVQKKTIKGVVLDINNQPLLGASIFEKGTTNGTQTDFDGKFSLNVSNASAILVVSYVGFITQEVAVNTQQTKFTIVLQEDTASLDEIVIVGYGKQKKVNLTGAVGTVKGKTLENKPVVNVQELLQGKVPGLNVSNSSGQPGSGASINIRGTSTIGGSSGVLVIIDGIPGNIYSVNPNDIQNISVLKDAASAAIYGARAANGVILITTKSAKNHEGLRVSLTTSMGVQTPQQYIDYVGGKDYMTLYNLASVNDGLTERYTPADFKDLEDGKLPDNKWYREIFKKNQFINNNYLSLSGGNDKITTRLGIGYDKQSGALPRDKYKRLVVHPKLNYKINNWLSLDANVQYTKTNIERPQGAGSALTNAIRVSPITPIRTAQGRFQGPGGIPGGNPIAIIEEGGTNSQIFKEMTTILSATLTPLEGWNIKPLYSHSNSQTQTHNFSKPITLYNADETVFSKDPLSNQSIYDAFGTSVTEILQISTDYTFNLNENHSFSVFALASQEVSKGNNFSASRLDPAFENIYVLNIAVGTKDNSGFAYNESIASFVGRVNYNYKEKYLFEASLRHDGTSRFKPGYQWGTFPSFSAGWNIHKESFFENNINFISKFKVRGSWGKLGDALKVNRYETRNILGFNSGVYAFNGTLVGGAAATASFLDNLSWESSTKSNLGIEIGFFDNKLSLELDLFKDLRTDILYREPVPDEYGLSAPFTNTLKMENKGFELTLNYREKLGEELHFNANFNISHSKNKVLDLRGSGPWKSSRNITEVGASLNLPYGLQSNGLFRDQADIDNSATQVNVKPGNIKYVDQNEDGVINADDRVVLNDKNAFAYGFNLGIEYKSFSLNANFYGRHRALRYMDGVEGWAFFLADNARPMHKDSWTPTNLDASFPRLSLNSGGNDASFSDYWLRKADYLKLQNLTFGYTLPKALTDVVGVKNGSVSLIGQNLAIFSKYEGFDPEGGIYPLPRTITMSLQLNF</sequence>
<dbReference type="InterPro" id="IPR023996">
    <property type="entry name" value="TonB-dep_OMP_SusC/RagA"/>
</dbReference>
<dbReference type="InterPro" id="IPR036942">
    <property type="entry name" value="Beta-barrel_TonB_sf"/>
</dbReference>
<organism evidence="9 10">
    <name type="scientific">Polaribacter cellanae</name>
    <dbReference type="NCBI Taxonomy" id="2818493"/>
    <lineage>
        <taxon>Bacteria</taxon>
        <taxon>Pseudomonadati</taxon>
        <taxon>Bacteroidota</taxon>
        <taxon>Flavobacteriia</taxon>
        <taxon>Flavobacteriales</taxon>
        <taxon>Flavobacteriaceae</taxon>
    </lineage>
</organism>
<dbReference type="EMBL" id="CP071869">
    <property type="protein sequence ID" value="QTE23680.1"/>
    <property type="molecule type" value="Genomic_DNA"/>
</dbReference>
<evidence type="ECO:0000256" key="2">
    <source>
        <dbReference type="ARBA" id="ARBA00022448"/>
    </source>
</evidence>
<evidence type="ECO:0000256" key="7">
    <source>
        <dbReference type="PROSITE-ProRule" id="PRU01360"/>
    </source>
</evidence>
<dbReference type="PROSITE" id="PS52016">
    <property type="entry name" value="TONB_DEPENDENT_REC_3"/>
    <property type="match status" value="1"/>
</dbReference>
<proteinExistence type="inferred from homology"/>
<evidence type="ECO:0000256" key="6">
    <source>
        <dbReference type="ARBA" id="ARBA00023237"/>
    </source>
</evidence>
<dbReference type="AlphaFoldDB" id="A0A975CQW0"/>
<keyword evidence="5 7" id="KW-0472">Membrane</keyword>
<dbReference type="Proteomes" id="UP000663920">
    <property type="component" value="Chromosome"/>
</dbReference>
<reference evidence="9 10" key="1">
    <citation type="submission" date="2021-03" db="EMBL/GenBank/DDBJ databases">
        <title>Complete genome of Polaribacter_sp.SM13.</title>
        <authorList>
            <person name="Jeong S.W."/>
            <person name="Bae J.W."/>
        </authorList>
    </citation>
    <scope>NUCLEOTIDE SEQUENCE [LARGE SCALE GENOMIC DNA]</scope>
    <source>
        <strain evidence="9 10">SM13</strain>
    </source>
</reference>
<evidence type="ECO:0000256" key="4">
    <source>
        <dbReference type="ARBA" id="ARBA00022692"/>
    </source>
</evidence>
<dbReference type="InterPro" id="IPR008969">
    <property type="entry name" value="CarboxyPept-like_regulatory"/>
</dbReference>
<comment type="similarity">
    <text evidence="7">Belongs to the TonB-dependent receptor family.</text>
</comment>
<dbReference type="RefSeq" id="WP_208079682.1">
    <property type="nucleotide sequence ID" value="NZ_CP071869.1"/>
</dbReference>
<evidence type="ECO:0000313" key="9">
    <source>
        <dbReference type="EMBL" id="QTE23680.1"/>
    </source>
</evidence>
<evidence type="ECO:0000256" key="5">
    <source>
        <dbReference type="ARBA" id="ARBA00023136"/>
    </source>
</evidence>
<evidence type="ECO:0000256" key="3">
    <source>
        <dbReference type="ARBA" id="ARBA00022452"/>
    </source>
</evidence>
<dbReference type="FunFam" id="2.170.130.10:FF:000003">
    <property type="entry name" value="SusC/RagA family TonB-linked outer membrane protein"/>
    <property type="match status" value="1"/>
</dbReference>
<dbReference type="Gene3D" id="2.170.130.10">
    <property type="entry name" value="TonB-dependent receptor, plug domain"/>
    <property type="match status" value="1"/>
</dbReference>
<keyword evidence="4 7" id="KW-0812">Transmembrane</keyword>
<keyword evidence="6 7" id="KW-0998">Cell outer membrane</keyword>
<dbReference type="Gene3D" id="2.40.170.20">
    <property type="entry name" value="TonB-dependent receptor, beta-barrel domain"/>
    <property type="match status" value="1"/>
</dbReference>
<keyword evidence="10" id="KW-1185">Reference proteome</keyword>
<evidence type="ECO:0000313" key="10">
    <source>
        <dbReference type="Proteomes" id="UP000663920"/>
    </source>
</evidence>
<accession>A0A975CQW0</accession>
<keyword evidence="9" id="KW-0675">Receptor</keyword>
<dbReference type="KEGG" id="pcea:J3359_05225"/>
<protein>
    <submittedName>
        <fullName evidence="9">TonB-dependent receptor</fullName>
    </submittedName>
</protein>
<name>A0A975CQW0_9FLAO</name>
<dbReference type="Pfam" id="PF13715">
    <property type="entry name" value="CarbopepD_reg_2"/>
    <property type="match status" value="1"/>
</dbReference>
<dbReference type="InterPro" id="IPR023997">
    <property type="entry name" value="TonB-dep_OMP_SusC/RagA_CS"/>
</dbReference>
<feature type="domain" description="TonB-dependent receptor plug" evidence="8">
    <location>
        <begin position="207"/>
        <end position="312"/>
    </location>
</feature>
<evidence type="ECO:0000259" key="8">
    <source>
        <dbReference type="Pfam" id="PF07715"/>
    </source>
</evidence>
<comment type="subcellular location">
    <subcellularLocation>
        <location evidence="1 7">Cell outer membrane</location>
        <topology evidence="1 7">Multi-pass membrane protein</topology>
    </subcellularLocation>
</comment>
<dbReference type="GO" id="GO:0009279">
    <property type="term" value="C:cell outer membrane"/>
    <property type="evidence" value="ECO:0007669"/>
    <property type="project" value="UniProtKB-SubCell"/>
</dbReference>
<dbReference type="InterPro" id="IPR012910">
    <property type="entry name" value="Plug_dom"/>
</dbReference>
<dbReference type="InterPro" id="IPR037066">
    <property type="entry name" value="Plug_dom_sf"/>
</dbReference>
<dbReference type="SUPFAM" id="SSF49464">
    <property type="entry name" value="Carboxypeptidase regulatory domain-like"/>
    <property type="match status" value="1"/>
</dbReference>
<dbReference type="Pfam" id="PF07715">
    <property type="entry name" value="Plug"/>
    <property type="match status" value="1"/>
</dbReference>